<name>A0A9Q1QA51_9CARY</name>
<feature type="domain" description="Reverse transcriptase zinc-binding" evidence="1">
    <location>
        <begin position="86"/>
        <end position="170"/>
    </location>
</feature>
<evidence type="ECO:0000259" key="1">
    <source>
        <dbReference type="Pfam" id="PF13966"/>
    </source>
</evidence>
<evidence type="ECO:0000313" key="2">
    <source>
        <dbReference type="EMBL" id="KAJ8434577.1"/>
    </source>
</evidence>
<dbReference type="InterPro" id="IPR026960">
    <property type="entry name" value="RVT-Znf"/>
</dbReference>
<comment type="caution">
    <text evidence="2">The sequence shown here is derived from an EMBL/GenBank/DDBJ whole genome shotgun (WGS) entry which is preliminary data.</text>
</comment>
<dbReference type="OrthoDB" id="1752219at2759"/>
<organism evidence="2 3">
    <name type="scientific">Carnegiea gigantea</name>
    <dbReference type="NCBI Taxonomy" id="171969"/>
    <lineage>
        <taxon>Eukaryota</taxon>
        <taxon>Viridiplantae</taxon>
        <taxon>Streptophyta</taxon>
        <taxon>Embryophyta</taxon>
        <taxon>Tracheophyta</taxon>
        <taxon>Spermatophyta</taxon>
        <taxon>Magnoliopsida</taxon>
        <taxon>eudicotyledons</taxon>
        <taxon>Gunneridae</taxon>
        <taxon>Pentapetalae</taxon>
        <taxon>Caryophyllales</taxon>
        <taxon>Cactineae</taxon>
        <taxon>Cactaceae</taxon>
        <taxon>Cactoideae</taxon>
        <taxon>Echinocereeae</taxon>
        <taxon>Carnegiea</taxon>
    </lineage>
</organism>
<dbReference type="Pfam" id="PF13966">
    <property type="entry name" value="zf-RVT"/>
    <property type="match status" value="1"/>
</dbReference>
<accession>A0A9Q1QA51</accession>
<proteinExistence type="predicted"/>
<reference evidence="2" key="1">
    <citation type="submission" date="2022-04" db="EMBL/GenBank/DDBJ databases">
        <title>Carnegiea gigantea Genome sequencing and assembly v2.</title>
        <authorList>
            <person name="Copetti D."/>
            <person name="Sanderson M.J."/>
            <person name="Burquez A."/>
            <person name="Wojciechowski M.F."/>
        </authorList>
    </citation>
    <scope>NUCLEOTIDE SEQUENCE</scope>
    <source>
        <strain evidence="2">SGP5-SGP5p</strain>
        <tissue evidence="2">Aerial part</tissue>
    </source>
</reference>
<dbReference type="Proteomes" id="UP001153076">
    <property type="component" value="Unassembled WGS sequence"/>
</dbReference>
<keyword evidence="3" id="KW-1185">Reference proteome</keyword>
<gene>
    <name evidence="2" type="ORF">Cgig2_008346</name>
</gene>
<protein>
    <recommendedName>
        <fullName evidence="1">Reverse transcriptase zinc-binding domain-containing protein</fullName>
    </recommendedName>
</protein>
<dbReference type="EMBL" id="JAKOGI010000467">
    <property type="protein sequence ID" value="KAJ8434577.1"/>
    <property type="molecule type" value="Genomic_DNA"/>
</dbReference>
<dbReference type="AlphaFoldDB" id="A0A9Q1QA51"/>
<evidence type="ECO:0000313" key="3">
    <source>
        <dbReference type="Proteomes" id="UP001153076"/>
    </source>
</evidence>
<sequence length="171" mass="19820">MVLEPEALWAKVLKQKYCKEGDNLVPIEDQKKLVADYWQPGVGWKWNDFTSFVPREVQEQITSIQVFQDADIKDTPFWRETSSGTFSIKSAMSLLRVYTPLERQDFWSKLWSLKAPQRIKMFLWLVMQDAVLTNAVRVKRGFASDASCLICQVKIEDIDHMLRGCLIASDV</sequence>